<dbReference type="GO" id="GO:0030424">
    <property type="term" value="C:axon"/>
    <property type="evidence" value="ECO:0007669"/>
    <property type="project" value="TreeGrafter"/>
</dbReference>
<dbReference type="Pfam" id="PF19424">
    <property type="entry name" value="UNC80"/>
    <property type="match status" value="1"/>
</dbReference>
<dbReference type="GO" id="GO:0005261">
    <property type="term" value="F:monoatomic cation channel activity"/>
    <property type="evidence" value="ECO:0007669"/>
    <property type="project" value="TreeGrafter"/>
</dbReference>
<feature type="domain" description="Protein UNC80 central region" evidence="1">
    <location>
        <begin position="1"/>
        <end position="116"/>
    </location>
</feature>
<dbReference type="GO" id="GO:0034703">
    <property type="term" value="C:cation channel complex"/>
    <property type="evidence" value="ECO:0007669"/>
    <property type="project" value="TreeGrafter"/>
</dbReference>
<name>A0A183DHZ9_9BILA</name>
<dbReference type="PANTHER" id="PTHR31781:SF1">
    <property type="entry name" value="PROTEIN UNC-80 HOMOLOG"/>
    <property type="match status" value="1"/>
</dbReference>
<gene>
    <name evidence="2" type="ORF">GPUH_LOCUS8339</name>
</gene>
<evidence type="ECO:0000313" key="4">
    <source>
        <dbReference type="WBParaSite" id="GPUH_0000834901-mRNA-1"/>
    </source>
</evidence>
<protein>
    <submittedName>
        <fullName evidence="4">UNC80 domain-containing protein</fullName>
    </submittedName>
</protein>
<sequence>MLTYIATQILCIAHAPFSVLLKSCLVLRDEHYRETLNVSWHLLIHSDKHVVASAASLFIVSSVRSAEETTSVIKRNLLNEDANVRTEGLRRFHALWRNRFHVWLKMEDGAQLVFKVIVALKNQELVRFFGAPKVGT</sequence>
<reference evidence="2 3" key="2">
    <citation type="submission" date="2018-11" db="EMBL/GenBank/DDBJ databases">
        <authorList>
            <consortium name="Pathogen Informatics"/>
        </authorList>
    </citation>
    <scope>NUCLEOTIDE SEQUENCE [LARGE SCALE GENOMIC DNA]</scope>
</reference>
<reference evidence="4" key="1">
    <citation type="submission" date="2016-06" db="UniProtKB">
        <authorList>
            <consortium name="WormBaseParasite"/>
        </authorList>
    </citation>
    <scope>IDENTIFICATION</scope>
</reference>
<dbReference type="GO" id="GO:0055080">
    <property type="term" value="P:monoatomic cation homeostasis"/>
    <property type="evidence" value="ECO:0007669"/>
    <property type="project" value="TreeGrafter"/>
</dbReference>
<evidence type="ECO:0000313" key="3">
    <source>
        <dbReference type="Proteomes" id="UP000271098"/>
    </source>
</evidence>
<dbReference type="WBParaSite" id="GPUH_0000834901-mRNA-1">
    <property type="protein sequence ID" value="GPUH_0000834901-mRNA-1"/>
    <property type="gene ID" value="GPUH_0000834901"/>
</dbReference>
<dbReference type="PANTHER" id="PTHR31781">
    <property type="entry name" value="UNC80"/>
    <property type="match status" value="1"/>
</dbReference>
<evidence type="ECO:0000259" key="1">
    <source>
        <dbReference type="Pfam" id="PF19424"/>
    </source>
</evidence>
<organism evidence="4">
    <name type="scientific">Gongylonema pulchrum</name>
    <dbReference type="NCBI Taxonomy" id="637853"/>
    <lineage>
        <taxon>Eukaryota</taxon>
        <taxon>Metazoa</taxon>
        <taxon>Ecdysozoa</taxon>
        <taxon>Nematoda</taxon>
        <taxon>Chromadorea</taxon>
        <taxon>Rhabditida</taxon>
        <taxon>Spirurina</taxon>
        <taxon>Spiruromorpha</taxon>
        <taxon>Spiruroidea</taxon>
        <taxon>Gongylonematidae</taxon>
        <taxon>Gongylonema</taxon>
    </lineage>
</organism>
<accession>A0A183DHZ9</accession>
<proteinExistence type="predicted"/>
<evidence type="ECO:0000313" key="2">
    <source>
        <dbReference type="EMBL" id="VDK61930.1"/>
    </source>
</evidence>
<dbReference type="EMBL" id="UYRT01024028">
    <property type="protein sequence ID" value="VDK61930.1"/>
    <property type="molecule type" value="Genomic_DNA"/>
</dbReference>
<dbReference type="AlphaFoldDB" id="A0A183DHZ9"/>
<dbReference type="InterPro" id="IPR045852">
    <property type="entry name" value="UNC80_central"/>
</dbReference>
<dbReference type="Proteomes" id="UP000271098">
    <property type="component" value="Unassembled WGS sequence"/>
</dbReference>
<keyword evidence="3" id="KW-1185">Reference proteome</keyword>
<dbReference type="OrthoDB" id="5584001at2759"/>